<proteinExistence type="inferred from homology"/>
<organism evidence="3 4">
    <name type="scientific">Talaromyces proteolyticus</name>
    <dbReference type="NCBI Taxonomy" id="1131652"/>
    <lineage>
        <taxon>Eukaryota</taxon>
        <taxon>Fungi</taxon>
        <taxon>Dikarya</taxon>
        <taxon>Ascomycota</taxon>
        <taxon>Pezizomycotina</taxon>
        <taxon>Eurotiomycetes</taxon>
        <taxon>Eurotiomycetidae</taxon>
        <taxon>Eurotiales</taxon>
        <taxon>Trichocomaceae</taxon>
        <taxon>Talaromyces</taxon>
        <taxon>Talaromyces sect. Bacilispori</taxon>
    </lineage>
</organism>
<dbReference type="GO" id="GO:0004074">
    <property type="term" value="F:biliverdin reductase [NAD(P)H] activity"/>
    <property type="evidence" value="ECO:0007669"/>
    <property type="project" value="TreeGrafter"/>
</dbReference>
<evidence type="ECO:0000256" key="1">
    <source>
        <dbReference type="ARBA" id="ARBA00038376"/>
    </source>
</evidence>
<evidence type="ECO:0000259" key="2">
    <source>
        <dbReference type="Pfam" id="PF13460"/>
    </source>
</evidence>
<dbReference type="InterPro" id="IPR036291">
    <property type="entry name" value="NAD(P)-bd_dom_sf"/>
</dbReference>
<dbReference type="GO" id="GO:0042602">
    <property type="term" value="F:riboflavin reductase (NADPH) activity"/>
    <property type="evidence" value="ECO:0007669"/>
    <property type="project" value="TreeGrafter"/>
</dbReference>
<evidence type="ECO:0000313" key="4">
    <source>
        <dbReference type="Proteomes" id="UP001201262"/>
    </source>
</evidence>
<dbReference type="Proteomes" id="UP001201262">
    <property type="component" value="Unassembled WGS sequence"/>
</dbReference>
<protein>
    <recommendedName>
        <fullName evidence="2">NAD(P)-binding domain-containing protein</fullName>
    </recommendedName>
</protein>
<dbReference type="RefSeq" id="XP_046071492.1">
    <property type="nucleotide sequence ID" value="XM_046212659.1"/>
</dbReference>
<dbReference type="PANTHER" id="PTHR43355:SF2">
    <property type="entry name" value="FLAVIN REDUCTASE (NADPH)"/>
    <property type="match status" value="1"/>
</dbReference>
<name>A0AAD4KQ04_9EURO</name>
<sequence length="224" mass="24186">MESEKILLLGATGGSGIAFIEESLALPHPPHLTLYLRNPSKLPPKFHSHVNISIVTGTLSDFDALASTMKTHAITTVVSFLGAYVSLTAVFTRPTHITPIADSFTAIMRAMAANSVPRLLVLSTPAYWVDGRDVDSSWKLSLFGLFPKIFAPQGSAEMKRIAENVVNFHSPSSSNENGLEWTVFRIPALTDGSGDLPVWAGYAGPEYKGGLYLSRASLARWVLG</sequence>
<dbReference type="AlphaFoldDB" id="A0AAD4KQ04"/>
<dbReference type="SUPFAM" id="SSF51735">
    <property type="entry name" value="NAD(P)-binding Rossmann-fold domains"/>
    <property type="match status" value="1"/>
</dbReference>
<feature type="non-terminal residue" evidence="3">
    <location>
        <position position="1"/>
    </location>
</feature>
<accession>A0AAD4KQ04</accession>
<comment type="similarity">
    <text evidence="1">Belongs to the avfA family.</text>
</comment>
<dbReference type="InterPro" id="IPR016040">
    <property type="entry name" value="NAD(P)-bd_dom"/>
</dbReference>
<keyword evidence="4" id="KW-1185">Reference proteome</keyword>
<dbReference type="GeneID" id="70242946"/>
<reference evidence="3" key="1">
    <citation type="submission" date="2021-12" db="EMBL/GenBank/DDBJ databases">
        <title>Convergent genome expansion in fungi linked to evolution of root-endophyte symbiosis.</title>
        <authorList>
            <consortium name="DOE Joint Genome Institute"/>
            <person name="Ke Y.-H."/>
            <person name="Bonito G."/>
            <person name="Liao H.-L."/>
            <person name="Looney B."/>
            <person name="Rojas-Flechas A."/>
            <person name="Nash J."/>
            <person name="Hameed K."/>
            <person name="Schadt C."/>
            <person name="Martin F."/>
            <person name="Crous P.W."/>
            <person name="Miettinen O."/>
            <person name="Magnuson J.K."/>
            <person name="Labbe J."/>
            <person name="Jacobson D."/>
            <person name="Doktycz M.J."/>
            <person name="Veneault-Fourrey C."/>
            <person name="Kuo A."/>
            <person name="Mondo S."/>
            <person name="Calhoun S."/>
            <person name="Riley R."/>
            <person name="Ohm R."/>
            <person name="LaButti K."/>
            <person name="Andreopoulos B."/>
            <person name="Pangilinan J."/>
            <person name="Nolan M."/>
            <person name="Tritt A."/>
            <person name="Clum A."/>
            <person name="Lipzen A."/>
            <person name="Daum C."/>
            <person name="Barry K."/>
            <person name="Grigoriev I.V."/>
            <person name="Vilgalys R."/>
        </authorList>
    </citation>
    <scope>NUCLEOTIDE SEQUENCE</scope>
    <source>
        <strain evidence="3">PMI_201</strain>
    </source>
</reference>
<comment type="caution">
    <text evidence="3">The sequence shown here is derived from an EMBL/GenBank/DDBJ whole genome shotgun (WGS) entry which is preliminary data.</text>
</comment>
<dbReference type="PANTHER" id="PTHR43355">
    <property type="entry name" value="FLAVIN REDUCTASE (NADPH)"/>
    <property type="match status" value="1"/>
</dbReference>
<evidence type="ECO:0000313" key="3">
    <source>
        <dbReference type="EMBL" id="KAH8696556.1"/>
    </source>
</evidence>
<dbReference type="Pfam" id="PF13460">
    <property type="entry name" value="NAD_binding_10"/>
    <property type="match status" value="1"/>
</dbReference>
<dbReference type="EMBL" id="JAJTJA010000007">
    <property type="protein sequence ID" value="KAH8696556.1"/>
    <property type="molecule type" value="Genomic_DNA"/>
</dbReference>
<gene>
    <name evidence="3" type="ORF">BGW36DRAFT_321893</name>
</gene>
<dbReference type="InterPro" id="IPR051606">
    <property type="entry name" value="Polyketide_Oxido-like"/>
</dbReference>
<dbReference type="Gene3D" id="3.40.50.720">
    <property type="entry name" value="NAD(P)-binding Rossmann-like Domain"/>
    <property type="match status" value="1"/>
</dbReference>
<feature type="domain" description="NAD(P)-binding" evidence="2">
    <location>
        <begin position="10"/>
        <end position="223"/>
    </location>
</feature>